<dbReference type="Proteomes" id="UP001196301">
    <property type="component" value="Unassembled WGS sequence"/>
</dbReference>
<protein>
    <submittedName>
        <fullName evidence="1">DNA phosphorothioation-dependent restriction protein DptG</fullName>
    </submittedName>
</protein>
<keyword evidence="2" id="KW-1185">Reference proteome</keyword>
<dbReference type="NCBIfam" id="TIGR03236">
    <property type="entry name" value="dnd_assoc_1"/>
    <property type="match status" value="1"/>
</dbReference>
<name>A0ABS6DZH1_9FIRM</name>
<reference evidence="1 2" key="1">
    <citation type="submission" date="2021-06" db="EMBL/GenBank/DDBJ databases">
        <authorList>
            <person name="Sun Q."/>
            <person name="Li D."/>
        </authorList>
    </citation>
    <scope>NUCLEOTIDE SEQUENCE [LARGE SCALE GENOMIC DNA]</scope>
    <source>
        <strain evidence="1 2">N19</strain>
    </source>
</reference>
<evidence type="ECO:0000313" key="1">
    <source>
        <dbReference type="EMBL" id="MBU5336798.1"/>
    </source>
</evidence>
<comment type="caution">
    <text evidence="1">The sequence shown here is derived from an EMBL/GenBank/DDBJ whole genome shotgun (WGS) entry which is preliminary data.</text>
</comment>
<dbReference type="InterPro" id="IPR017645">
    <property type="entry name" value="Dnd_assoc_1"/>
</dbReference>
<gene>
    <name evidence="1" type="primary">dptG</name>
    <name evidence="1" type="ORF">KQI20_10140</name>
</gene>
<organism evidence="1 2">
    <name type="scientific">Intestinibacter bartlettii</name>
    <dbReference type="NCBI Taxonomy" id="261299"/>
    <lineage>
        <taxon>Bacteria</taxon>
        <taxon>Bacillati</taxon>
        <taxon>Bacillota</taxon>
        <taxon>Clostridia</taxon>
        <taxon>Peptostreptococcales</taxon>
        <taxon>Peptostreptococcaceae</taxon>
        <taxon>Intestinibacter</taxon>
    </lineage>
</organism>
<evidence type="ECO:0000313" key="2">
    <source>
        <dbReference type="Proteomes" id="UP001196301"/>
    </source>
</evidence>
<proteinExistence type="predicted"/>
<accession>A0ABS6DZH1</accession>
<dbReference type="EMBL" id="JAHLOQ010000029">
    <property type="protein sequence ID" value="MBU5336798.1"/>
    <property type="molecule type" value="Genomic_DNA"/>
</dbReference>
<dbReference type="RefSeq" id="WP_216570576.1">
    <property type="nucleotide sequence ID" value="NZ_JAHLOQ010000029.1"/>
</dbReference>
<sequence>MCEVNNFKINLNGIRETFKFSDSGLTNKQGVNYKLLPYAANEKTLVAEFSGVVGAFSRTISNKELKGKFEVENFINDVADRIGEYQDDLSKEYFKDIVKTMFIDNDNLVDFDIKTINYISSTSADEKIANFLYSTLFDENIKSSVNKYYDRKIDNVMYKLVLDSLPELKDKVISIGEYKCYLPFVRDQFIKDFEFLISQEELYKDSLKRFLEYYYMFYVSQLVMKLEQFEKADTTKADKLYYTLDWEKTGKTRTAYQFGWEKIKNSTTSLFSHAVVLEMLNHNEINDQLGYKELAEIFNSMDEKEIESQLNELIDEYIRHAKHVKNWNEFKYENRESNANGFNLVNKLFSVIRYQFENSSRGRASEAYKNWFVKFVQKNFGKRRGRLGYNLNMTEDDIILMTKLCINNQKKLKLNELFKEFELRGLFLDRDSKQKVIQLYEKLNLLEKKSDSGDAQYVKSIL</sequence>